<dbReference type="EMBL" id="AAXA02000009">
    <property type="protein sequence ID" value="EDR48052.1"/>
    <property type="molecule type" value="Genomic_DNA"/>
</dbReference>
<dbReference type="PaxDb" id="411461-DORFOR_00709"/>
<dbReference type="AlphaFoldDB" id="B0G388"/>
<sequence>MENQGSYVNMLDKYKVVYKGGQDEIIEKKSRFIATVAPVESEEEALAFIEAMKKKYWDARHNCFAYVIGERGQLARCSDDGEPGGTAGKPMLDVLLGEEIRNIVVVVTRYFGGTLLGTGGLVRAYSSSTQAGIRASVIITRIRGLKLNIKTDYNGLGKVQYILGQRGIKLIDSIYTENVELSVLLPLGEVKTVEAEITEGTNGRVKMEEGDECWFAQIDGEPQIVA</sequence>
<dbReference type="GO" id="GO:0006446">
    <property type="term" value="P:regulation of translational initiation"/>
    <property type="evidence" value="ECO:0007669"/>
    <property type="project" value="TreeGrafter"/>
</dbReference>
<dbReference type="Proteomes" id="UP000005359">
    <property type="component" value="Unassembled WGS sequence"/>
</dbReference>
<dbReference type="STRING" id="411461.DORFOR_00709"/>
<dbReference type="InterPro" id="IPR036956">
    <property type="entry name" value="Impact_N_sf"/>
</dbReference>
<comment type="caution">
    <text evidence="4">The sequence shown here is derived from an EMBL/GenBank/DDBJ whole genome shotgun (WGS) entry which is preliminary data.</text>
</comment>
<dbReference type="eggNOG" id="COG1739">
    <property type="taxonomic scope" value="Bacteria"/>
</dbReference>
<dbReference type="InterPro" id="IPR015796">
    <property type="entry name" value="Impact_YigZ-like"/>
</dbReference>
<dbReference type="Gene3D" id="3.30.70.240">
    <property type="match status" value="1"/>
</dbReference>
<dbReference type="InterPro" id="IPR020569">
    <property type="entry name" value="UPF0029_Impact_CS"/>
</dbReference>
<dbReference type="SUPFAM" id="SSF54211">
    <property type="entry name" value="Ribosomal protein S5 domain 2-like"/>
    <property type="match status" value="1"/>
</dbReference>
<dbReference type="Pfam" id="PF01205">
    <property type="entry name" value="Impact_N"/>
    <property type="match status" value="1"/>
</dbReference>
<evidence type="ECO:0000256" key="1">
    <source>
        <dbReference type="ARBA" id="ARBA00007665"/>
    </source>
</evidence>
<dbReference type="InterPro" id="IPR023582">
    <property type="entry name" value="Impact"/>
</dbReference>
<dbReference type="PANTHER" id="PTHR16301">
    <property type="entry name" value="IMPACT-RELATED"/>
    <property type="match status" value="1"/>
</dbReference>
<dbReference type="NCBIfam" id="TIGR00257">
    <property type="entry name" value="IMPACT_YIGZ"/>
    <property type="match status" value="1"/>
</dbReference>
<dbReference type="SUPFAM" id="SSF54980">
    <property type="entry name" value="EF-G C-terminal domain-like"/>
    <property type="match status" value="1"/>
</dbReference>
<dbReference type="InterPro" id="IPR001498">
    <property type="entry name" value="Impact_N"/>
</dbReference>
<dbReference type="PANTHER" id="PTHR16301:SF20">
    <property type="entry name" value="IMPACT FAMILY MEMBER YIGZ"/>
    <property type="match status" value="1"/>
</dbReference>
<feature type="domain" description="Impact N-terminal" evidence="2">
    <location>
        <begin position="28"/>
        <end position="131"/>
    </location>
</feature>
<organism evidence="4 5">
    <name type="scientific">Dorea formicigenerans ATCC 27755</name>
    <dbReference type="NCBI Taxonomy" id="411461"/>
    <lineage>
        <taxon>Bacteria</taxon>
        <taxon>Bacillati</taxon>
        <taxon>Bacillota</taxon>
        <taxon>Clostridia</taxon>
        <taxon>Lachnospirales</taxon>
        <taxon>Lachnospiraceae</taxon>
        <taxon>Dorea</taxon>
    </lineage>
</organism>
<dbReference type="Pfam" id="PF09186">
    <property type="entry name" value="DUF1949"/>
    <property type="match status" value="1"/>
</dbReference>
<evidence type="ECO:0000313" key="5">
    <source>
        <dbReference type="Proteomes" id="UP000005359"/>
    </source>
</evidence>
<dbReference type="Gene3D" id="3.30.230.30">
    <property type="entry name" value="Impact, N-terminal domain"/>
    <property type="match status" value="1"/>
</dbReference>
<dbReference type="InterPro" id="IPR015269">
    <property type="entry name" value="UPF0029_Impact_C"/>
</dbReference>
<evidence type="ECO:0000259" key="2">
    <source>
        <dbReference type="Pfam" id="PF01205"/>
    </source>
</evidence>
<name>B0G388_9FIRM</name>
<reference evidence="4 5" key="1">
    <citation type="submission" date="2007-10" db="EMBL/GenBank/DDBJ databases">
        <title>Draft genome sequence of Dorea formicigenerans(ATCC 27755).</title>
        <authorList>
            <person name="Sudarsanam P."/>
            <person name="Ley R."/>
            <person name="Guruge J."/>
            <person name="Turnbaugh P.J."/>
            <person name="Mahowald M."/>
            <person name="Liep D."/>
            <person name="Gordon J."/>
        </authorList>
    </citation>
    <scope>NUCLEOTIDE SEQUENCE [LARGE SCALE GENOMIC DNA]</scope>
    <source>
        <strain evidence="4 5">ATCC 27755</strain>
    </source>
</reference>
<evidence type="ECO:0000259" key="3">
    <source>
        <dbReference type="Pfam" id="PF09186"/>
    </source>
</evidence>
<protein>
    <submittedName>
        <fullName evidence="4">YigZ family protein</fullName>
    </submittedName>
</protein>
<dbReference type="InterPro" id="IPR035647">
    <property type="entry name" value="EFG_III/V"/>
</dbReference>
<feature type="domain" description="UPF0029" evidence="3">
    <location>
        <begin position="150"/>
        <end position="204"/>
    </location>
</feature>
<evidence type="ECO:0000313" key="4">
    <source>
        <dbReference type="EMBL" id="EDR48052.1"/>
    </source>
</evidence>
<dbReference type="GO" id="GO:0005737">
    <property type="term" value="C:cytoplasm"/>
    <property type="evidence" value="ECO:0007669"/>
    <property type="project" value="TreeGrafter"/>
</dbReference>
<dbReference type="PROSITE" id="PS00910">
    <property type="entry name" value="UPF0029"/>
    <property type="match status" value="1"/>
</dbReference>
<dbReference type="InterPro" id="IPR020568">
    <property type="entry name" value="Ribosomal_Su5_D2-typ_SF"/>
</dbReference>
<comment type="similarity">
    <text evidence="1">Belongs to the IMPACT family.</text>
</comment>
<gene>
    <name evidence="4" type="ORF">DORFOR_00709</name>
</gene>
<accession>B0G388</accession>
<proteinExistence type="inferred from homology"/>
<reference evidence="4 5" key="2">
    <citation type="submission" date="2007-10" db="EMBL/GenBank/DDBJ databases">
        <authorList>
            <person name="Fulton L."/>
            <person name="Clifton S."/>
            <person name="Fulton B."/>
            <person name="Xu J."/>
            <person name="Minx P."/>
            <person name="Pepin K.H."/>
            <person name="Johnson M."/>
            <person name="Thiruvilangam P."/>
            <person name="Bhonagiri V."/>
            <person name="Nash W.E."/>
            <person name="Wang C."/>
            <person name="Mardis E.R."/>
            <person name="Wilson R.K."/>
        </authorList>
    </citation>
    <scope>NUCLEOTIDE SEQUENCE [LARGE SCALE GENOMIC DNA]</scope>
    <source>
        <strain evidence="4 5">ATCC 27755</strain>
    </source>
</reference>